<dbReference type="EMBL" id="PQWO01000004">
    <property type="protein sequence ID" value="PZD73882.1"/>
    <property type="molecule type" value="Genomic_DNA"/>
</dbReference>
<dbReference type="SUPFAM" id="SSF50090">
    <property type="entry name" value="Electron transport accessory proteins"/>
    <property type="match status" value="1"/>
</dbReference>
<evidence type="ECO:0000256" key="5">
    <source>
        <dbReference type="ARBA" id="ARBA00044877"/>
    </source>
</evidence>
<evidence type="ECO:0000313" key="8">
    <source>
        <dbReference type="EMBL" id="PZD73882.1"/>
    </source>
</evidence>
<organism evidence="8 9">
    <name type="scientific">Acaryochloris thomasi RCC1774</name>
    <dbReference type="NCBI Taxonomy" id="1764569"/>
    <lineage>
        <taxon>Bacteria</taxon>
        <taxon>Bacillati</taxon>
        <taxon>Cyanobacteriota</taxon>
        <taxon>Cyanophyceae</taxon>
        <taxon>Acaryochloridales</taxon>
        <taxon>Acaryochloridaceae</taxon>
        <taxon>Acaryochloris</taxon>
        <taxon>Acaryochloris thomasi</taxon>
    </lineage>
</organism>
<dbReference type="OrthoDB" id="9811616at2"/>
<evidence type="ECO:0000256" key="3">
    <source>
        <dbReference type="ARBA" id="ARBA00013079"/>
    </source>
</evidence>
<dbReference type="Gene3D" id="2.30.30.50">
    <property type="match status" value="1"/>
</dbReference>
<feature type="domain" description="Nitrile hydratase beta subunit-like N-terminal" evidence="7">
    <location>
        <begin position="1"/>
        <end position="126"/>
    </location>
</feature>
<dbReference type="Gene3D" id="1.10.472.20">
    <property type="entry name" value="Nitrile hydratase, beta subunit"/>
    <property type="match status" value="1"/>
</dbReference>
<comment type="caution">
    <text evidence="8">The sequence shown here is derived from an EMBL/GenBank/DDBJ whole genome shotgun (WGS) entry which is preliminary data.</text>
</comment>
<dbReference type="InterPro" id="IPR042262">
    <property type="entry name" value="CN_hydtase_beta_C"/>
</dbReference>
<dbReference type="Proteomes" id="UP000248857">
    <property type="component" value="Unassembled WGS sequence"/>
</dbReference>
<sequence length="248" mass="27907">MKLQHNLGGLEGLDPITPELEVFVEPWEKRIFGIHTAMMALSNHLNSSRPDYKIDQVPTQFKSFWTWGHLRMGAEGIHPFEYFRLRYYEKWLGGISGFFVEEGYITQEELDARTAEILADSAKAEAPLPSGGDAAIDTQVEKYLREGDSPMRSQPAPPKFSVGDKVRIKNVAPGEHSRLPGNLKGHTAEVVKVYEGAFTYFFPTADGIGTPMPVYSLVFHAEDLWDESVTEPNVVYYNDIFEAYVEAA</sequence>
<dbReference type="GO" id="GO:0018822">
    <property type="term" value="F:nitrile hydratase activity"/>
    <property type="evidence" value="ECO:0007669"/>
    <property type="project" value="UniProtKB-EC"/>
</dbReference>
<accession>A0A2W1JTI4</accession>
<evidence type="ECO:0000256" key="4">
    <source>
        <dbReference type="ARBA" id="ARBA00023239"/>
    </source>
</evidence>
<keyword evidence="9" id="KW-1185">Reference proteome</keyword>
<dbReference type="Pfam" id="PF02211">
    <property type="entry name" value="NHase_beta_C"/>
    <property type="match status" value="1"/>
</dbReference>
<evidence type="ECO:0000259" key="7">
    <source>
        <dbReference type="Pfam" id="PF21006"/>
    </source>
</evidence>
<dbReference type="AlphaFoldDB" id="A0A2W1JTI4"/>
<comment type="function">
    <text evidence="1">NHase catalyzes the hydration of various nitrile compounds to the corresponding amides.</text>
</comment>
<reference evidence="8 9" key="1">
    <citation type="journal article" date="2018" name="Sci. Rep.">
        <title>A novel species of the marine cyanobacterium Acaryochloris with a unique pigment content and lifestyle.</title>
        <authorList>
            <person name="Partensky F."/>
            <person name="Six C."/>
            <person name="Ratin M."/>
            <person name="Garczarek L."/>
            <person name="Vaulot D."/>
            <person name="Probert I."/>
            <person name="Calteau A."/>
            <person name="Gourvil P."/>
            <person name="Marie D."/>
            <person name="Grebert T."/>
            <person name="Bouchier C."/>
            <person name="Le Panse S."/>
            <person name="Gachenot M."/>
            <person name="Rodriguez F."/>
            <person name="Garrido J.L."/>
        </authorList>
    </citation>
    <scope>NUCLEOTIDE SEQUENCE [LARGE SCALE GENOMIC DNA]</scope>
    <source>
        <strain evidence="8 9">RCC1774</strain>
    </source>
</reference>
<dbReference type="InterPro" id="IPR003168">
    <property type="entry name" value="Nitrile_hydratase_bsu"/>
</dbReference>
<proteinExistence type="inferred from homology"/>
<keyword evidence="4 8" id="KW-0456">Lyase</keyword>
<evidence type="ECO:0000259" key="6">
    <source>
        <dbReference type="Pfam" id="PF02211"/>
    </source>
</evidence>
<evidence type="ECO:0000313" key="9">
    <source>
        <dbReference type="Proteomes" id="UP000248857"/>
    </source>
</evidence>
<dbReference type="InterPro" id="IPR049054">
    <property type="entry name" value="CN_hydtase_beta-like_N"/>
</dbReference>
<comment type="catalytic activity">
    <reaction evidence="5">
        <text>an aliphatic primary amide = an aliphatic nitrile + H2O</text>
        <dbReference type="Rhea" id="RHEA:12673"/>
        <dbReference type="ChEBI" id="CHEBI:15377"/>
        <dbReference type="ChEBI" id="CHEBI:65285"/>
        <dbReference type="ChEBI" id="CHEBI:80291"/>
        <dbReference type="EC" id="4.2.1.84"/>
    </reaction>
</comment>
<dbReference type="EC" id="4.2.1.84" evidence="3"/>
<evidence type="ECO:0000256" key="1">
    <source>
        <dbReference type="ARBA" id="ARBA00004042"/>
    </source>
</evidence>
<protein>
    <recommendedName>
        <fullName evidence="3">nitrile hydratase</fullName>
        <ecNumber evidence="3">4.2.1.84</ecNumber>
    </recommendedName>
</protein>
<gene>
    <name evidence="8" type="ORF">C1752_01551</name>
</gene>
<dbReference type="InterPro" id="IPR008990">
    <property type="entry name" value="Elect_transpt_acc-like_dom_sf"/>
</dbReference>
<dbReference type="NCBIfam" id="TIGR03888">
    <property type="entry name" value="nitrile_beta"/>
    <property type="match status" value="1"/>
</dbReference>
<name>A0A2W1JTI4_9CYAN</name>
<dbReference type="InterPro" id="IPR024690">
    <property type="entry name" value="CN_hydtase_beta_dom_C"/>
</dbReference>
<evidence type="ECO:0000256" key="2">
    <source>
        <dbReference type="ARBA" id="ARBA00009098"/>
    </source>
</evidence>
<dbReference type="Pfam" id="PF21006">
    <property type="entry name" value="NHase_beta_N"/>
    <property type="match status" value="1"/>
</dbReference>
<feature type="domain" description="Nitrile hydratase beta subunit" evidence="6">
    <location>
        <begin position="150"/>
        <end position="246"/>
    </location>
</feature>
<dbReference type="RefSeq" id="WP_110985529.1">
    <property type="nucleotide sequence ID" value="NZ_CAWNWM010000004.1"/>
</dbReference>
<dbReference type="GO" id="GO:0046914">
    <property type="term" value="F:transition metal ion binding"/>
    <property type="evidence" value="ECO:0007669"/>
    <property type="project" value="InterPro"/>
</dbReference>
<comment type="similarity">
    <text evidence="2">Belongs to the nitrile hydratase subunit beta family.</text>
</comment>